<evidence type="ECO:0000256" key="2">
    <source>
        <dbReference type="ARBA" id="ARBA00017355"/>
    </source>
</evidence>
<dbReference type="Gene3D" id="2.30.29.120">
    <property type="match status" value="1"/>
</dbReference>
<evidence type="ECO:0000256" key="4">
    <source>
        <dbReference type="ARBA" id="ARBA00023186"/>
    </source>
</evidence>
<feature type="domain" description="Histone chaperone RTT106/FACT complex subunit SPT16-like middle" evidence="6">
    <location>
        <begin position="214"/>
        <end position="309"/>
    </location>
</feature>
<organism evidence="7 8">
    <name type="scientific">Magnusiomyces paraingens</name>
    <dbReference type="NCBI Taxonomy" id="2606893"/>
    <lineage>
        <taxon>Eukaryota</taxon>
        <taxon>Fungi</taxon>
        <taxon>Dikarya</taxon>
        <taxon>Ascomycota</taxon>
        <taxon>Saccharomycotina</taxon>
        <taxon>Dipodascomycetes</taxon>
        <taxon>Dipodascales</taxon>
        <taxon>Dipodascaceae</taxon>
        <taxon>Magnusiomyces</taxon>
    </lineage>
</organism>
<dbReference type="Proteomes" id="UP000398389">
    <property type="component" value="Unassembled WGS sequence"/>
</dbReference>
<dbReference type="AlphaFoldDB" id="A0A5E8BQJ3"/>
<feature type="compositionally biased region" description="Acidic residues" evidence="5">
    <location>
        <begin position="391"/>
        <end position="406"/>
    </location>
</feature>
<dbReference type="SMART" id="SM01287">
    <property type="entry name" value="Rtt106"/>
    <property type="match status" value="1"/>
</dbReference>
<feature type="compositionally biased region" description="Basic and acidic residues" evidence="5">
    <location>
        <begin position="328"/>
        <end position="341"/>
    </location>
</feature>
<comment type="similarity">
    <text evidence="1">Belongs to the RTT106 family.</text>
</comment>
<evidence type="ECO:0000256" key="1">
    <source>
        <dbReference type="ARBA" id="ARBA00006159"/>
    </source>
</evidence>
<keyword evidence="4" id="KW-0143">Chaperone</keyword>
<feature type="region of interest" description="Disordered" evidence="5">
    <location>
        <begin position="328"/>
        <end position="406"/>
    </location>
</feature>
<sequence length="406" mass="44231">MTTDQAFAALPDDLRAQVSKAIEQYPGTRNVFLALYSHLTDLNDSSTSKKRKLTPTPSSSNTTAAATTSSASPLNVDEDKCLRIPGVSVQIPLRKRLDVILAPGGLVILQKPGAHISDPPEFVLGATQIRAVYLLPIPEKTRPHWALLITQKAASSEPLLATITADATRTVIKPTGAAAGELYSGDINDMVLLYFQRQNIEPTSVQTLPPGQTFVHVSAHRGSKDGVLYFLPGAVIFGFKKPVLVFELGGIRAISYSSITSSTFNLIVKYKGDVDDEAVTETEFSMIDQRSFEDINRFVDYHGLSNESLAEERRAKVDAKAVFPDELIRASREESKKDQQEQRQPTGKSADSVNFANHEFDSEDDDDDADFGAGGDQNDEEDESGSGSEDERSEDEEASEDIGDSD</sequence>
<dbReference type="EMBL" id="CABVLU010000003">
    <property type="protein sequence ID" value="VVT53291.1"/>
    <property type="molecule type" value="Genomic_DNA"/>
</dbReference>
<feature type="compositionally biased region" description="Acidic residues" evidence="5">
    <location>
        <begin position="361"/>
        <end position="370"/>
    </location>
</feature>
<evidence type="ECO:0000256" key="5">
    <source>
        <dbReference type="SAM" id="MobiDB-lite"/>
    </source>
</evidence>
<keyword evidence="8" id="KW-1185">Reference proteome</keyword>
<dbReference type="InterPro" id="IPR013719">
    <property type="entry name" value="RTT106/SPT16-like_middle_dom"/>
</dbReference>
<dbReference type="GeneID" id="43582317"/>
<dbReference type="Gene3D" id="2.30.29.30">
    <property type="entry name" value="Pleckstrin-homology domain (PH domain)/Phosphotyrosine-binding domain (PTB)"/>
    <property type="match status" value="1"/>
</dbReference>
<evidence type="ECO:0000313" key="7">
    <source>
        <dbReference type="EMBL" id="VVT53291.1"/>
    </source>
</evidence>
<protein>
    <recommendedName>
        <fullName evidence="2">Histone chaperone RTT106</fullName>
    </recommendedName>
    <alternativeName>
        <fullName evidence="3">Histone chaperone rtt106</fullName>
    </alternativeName>
</protein>
<dbReference type="InterPro" id="IPR011993">
    <property type="entry name" value="PH-like_dom_sf"/>
</dbReference>
<dbReference type="GO" id="GO:0042393">
    <property type="term" value="F:histone binding"/>
    <property type="evidence" value="ECO:0007669"/>
    <property type="project" value="TreeGrafter"/>
</dbReference>
<dbReference type="RefSeq" id="XP_031854108.1">
    <property type="nucleotide sequence ID" value="XM_031998217.1"/>
</dbReference>
<feature type="region of interest" description="Disordered" evidence="5">
    <location>
        <begin position="44"/>
        <end position="72"/>
    </location>
</feature>
<dbReference type="SUPFAM" id="SSF50729">
    <property type="entry name" value="PH domain-like"/>
    <property type="match status" value="1"/>
</dbReference>
<evidence type="ECO:0000259" key="6">
    <source>
        <dbReference type="SMART" id="SM01287"/>
    </source>
</evidence>
<dbReference type="PANTHER" id="PTHR45849">
    <property type="entry name" value="FACT COMPLEX SUBUNIT SSRP1"/>
    <property type="match status" value="1"/>
</dbReference>
<evidence type="ECO:0000256" key="3">
    <source>
        <dbReference type="ARBA" id="ARBA00018462"/>
    </source>
</evidence>
<proteinExistence type="inferred from homology"/>
<name>A0A5E8BQJ3_9ASCO</name>
<reference evidence="7 8" key="1">
    <citation type="submission" date="2019-09" db="EMBL/GenBank/DDBJ databases">
        <authorList>
            <person name="Brejova B."/>
        </authorList>
    </citation>
    <scope>NUCLEOTIDE SEQUENCE [LARGE SCALE GENOMIC DNA]</scope>
</reference>
<feature type="compositionally biased region" description="Polar residues" evidence="5">
    <location>
        <begin position="342"/>
        <end position="355"/>
    </location>
</feature>
<evidence type="ECO:0000313" key="8">
    <source>
        <dbReference type="Proteomes" id="UP000398389"/>
    </source>
</evidence>
<dbReference type="OrthoDB" id="75754at2759"/>
<gene>
    <name evidence="7" type="ORF">SAPINGB_P003499</name>
</gene>
<dbReference type="PANTHER" id="PTHR45849:SF3">
    <property type="entry name" value="HISTONE CHAPERONE RTT106"/>
    <property type="match status" value="1"/>
</dbReference>
<dbReference type="Pfam" id="PF08512">
    <property type="entry name" value="Rttp106-like_middle"/>
    <property type="match status" value="1"/>
</dbReference>
<dbReference type="GO" id="GO:0031491">
    <property type="term" value="F:nucleosome binding"/>
    <property type="evidence" value="ECO:0007669"/>
    <property type="project" value="TreeGrafter"/>
</dbReference>
<feature type="compositionally biased region" description="Low complexity" evidence="5">
    <location>
        <begin position="54"/>
        <end position="72"/>
    </location>
</feature>
<dbReference type="InterPro" id="IPR050454">
    <property type="entry name" value="RTT106/SSRP1_HistChap/FACT"/>
</dbReference>
<accession>A0A5E8BQJ3</accession>